<protein>
    <submittedName>
        <fullName evidence="1">Uncharacterized protein</fullName>
    </submittedName>
</protein>
<dbReference type="PANTHER" id="PTHR39337:SF1">
    <property type="entry name" value="BLR5642 PROTEIN"/>
    <property type="match status" value="1"/>
</dbReference>
<dbReference type="AlphaFoldDB" id="A0A1A0CCB2"/>
<evidence type="ECO:0000313" key="1">
    <source>
        <dbReference type="EMBL" id="OAZ60295.1"/>
    </source>
</evidence>
<organism evidence="1 2">
    <name type="scientific">Acetobacter pasteurianus</name>
    <name type="common">Acetobacter turbidans</name>
    <dbReference type="NCBI Taxonomy" id="438"/>
    <lineage>
        <taxon>Bacteria</taxon>
        <taxon>Pseudomonadati</taxon>
        <taxon>Pseudomonadota</taxon>
        <taxon>Alphaproteobacteria</taxon>
        <taxon>Acetobacterales</taxon>
        <taxon>Acetobacteraceae</taxon>
        <taxon>Acetobacter</taxon>
    </lineage>
</organism>
<comment type="caution">
    <text evidence="1">The sequence shown here is derived from an EMBL/GenBank/DDBJ whole genome shotgun (WGS) entry which is preliminary data.</text>
</comment>
<dbReference type="PANTHER" id="PTHR39337">
    <property type="entry name" value="BLR5642 PROTEIN"/>
    <property type="match status" value="1"/>
</dbReference>
<dbReference type="GeneID" id="84441975"/>
<dbReference type="Pfam" id="PF04343">
    <property type="entry name" value="DUF488"/>
    <property type="match status" value="1"/>
</dbReference>
<evidence type="ECO:0000313" key="2">
    <source>
        <dbReference type="Proteomes" id="UP000093796"/>
    </source>
</evidence>
<gene>
    <name evidence="1" type="ORF">SRCM100623_02858</name>
</gene>
<name>A0A1A0CCB2_ACEPA</name>
<sequence>MTKVKCKTIYTIGHSTHSLDEFITLICHYHITFVADVRAFPYSRRNRDYNGNVLSEALGKVNVIYRHFPELGGRRPRSRTVAPTINAFWRVQSFHNYADYALSDEFQKGLATLIEASRYETVVLMCAEVLWWRCHRRIISDYLLSKGLTVIHILSLTNTQEGVLTPGAVVEPTGCLTYPLPESVCVQNDEKS</sequence>
<dbReference type="PIRSF" id="PIRSF024492">
    <property type="entry name" value="UCP024492"/>
    <property type="match status" value="1"/>
</dbReference>
<dbReference type="PATRIC" id="fig|438.15.peg.3155"/>
<dbReference type="EMBL" id="LYUD01000163">
    <property type="protein sequence ID" value="OAZ60295.1"/>
    <property type="molecule type" value="Genomic_DNA"/>
</dbReference>
<dbReference type="InterPro" id="IPR014519">
    <property type="entry name" value="UCP024492"/>
</dbReference>
<dbReference type="OrthoDB" id="9789109at2"/>
<reference evidence="1 2" key="1">
    <citation type="submission" date="2016-05" db="EMBL/GenBank/DDBJ databases">
        <title>Genome sequencing of Acetobacter pasteurianus strain SRCM100623.</title>
        <authorList>
            <person name="Song Y.R."/>
        </authorList>
    </citation>
    <scope>NUCLEOTIDE SEQUENCE [LARGE SCALE GENOMIC DNA]</scope>
    <source>
        <strain evidence="1 2">SRCM100623</strain>
    </source>
</reference>
<dbReference type="Proteomes" id="UP000093796">
    <property type="component" value="Unassembled WGS sequence"/>
</dbReference>
<accession>A0A1A0CCB2</accession>
<dbReference type="RefSeq" id="WP_006115867.1">
    <property type="nucleotide sequence ID" value="NZ_CP039847.2"/>
</dbReference>
<dbReference type="InterPro" id="IPR007438">
    <property type="entry name" value="DUF488"/>
</dbReference>
<proteinExistence type="predicted"/>